<keyword evidence="4" id="KW-1185">Reference proteome</keyword>
<feature type="compositionally biased region" description="Low complexity" evidence="1">
    <location>
        <begin position="122"/>
        <end position="173"/>
    </location>
</feature>
<dbReference type="EMBL" id="JAGYPE010000005">
    <property type="protein sequence ID" value="MBS4184811.1"/>
    <property type="molecule type" value="Genomic_DNA"/>
</dbReference>
<dbReference type="EMBL" id="JAGYPE020000024">
    <property type="protein sequence ID" value="MCH6266695.1"/>
    <property type="molecule type" value="Genomic_DNA"/>
</dbReference>
<dbReference type="GO" id="GO:0043107">
    <property type="term" value="P:type IV pilus-dependent motility"/>
    <property type="evidence" value="ECO:0007669"/>
    <property type="project" value="InterPro"/>
</dbReference>
<dbReference type="InterPro" id="IPR007445">
    <property type="entry name" value="PilO"/>
</dbReference>
<dbReference type="Pfam" id="PF04350">
    <property type="entry name" value="PilO"/>
    <property type="match status" value="1"/>
</dbReference>
<feature type="region of interest" description="Disordered" evidence="1">
    <location>
        <begin position="113"/>
        <end position="173"/>
    </location>
</feature>
<dbReference type="Proteomes" id="UP000677265">
    <property type="component" value="Unassembled WGS sequence"/>
</dbReference>
<evidence type="ECO:0000313" key="3">
    <source>
        <dbReference type="EMBL" id="MCH6266695.1"/>
    </source>
</evidence>
<name>A0A942T478_9BACI</name>
<gene>
    <name evidence="2" type="primary">pilO</name>
    <name evidence="3" type="ORF">KHB02_014290</name>
    <name evidence="2" type="ORF">KHB02_25880</name>
</gene>
<dbReference type="AlphaFoldDB" id="A0A942T478"/>
<proteinExistence type="predicted"/>
<reference evidence="2" key="1">
    <citation type="submission" date="2021-05" db="EMBL/GenBank/DDBJ databases">
        <title>Novel Bacillus species.</title>
        <authorList>
            <person name="Liu G."/>
        </authorList>
    </citation>
    <scope>NUCLEOTIDE SEQUENCE</scope>
    <source>
        <strain evidence="2 4">FJAT-50051</strain>
    </source>
</reference>
<dbReference type="RefSeq" id="WP_213144705.1">
    <property type="nucleotide sequence ID" value="NZ_JAGYPE020000024.1"/>
</dbReference>
<evidence type="ECO:0000256" key="1">
    <source>
        <dbReference type="SAM" id="MobiDB-lite"/>
    </source>
</evidence>
<evidence type="ECO:0000313" key="2">
    <source>
        <dbReference type="EMBL" id="MBS4184811.1"/>
    </source>
</evidence>
<dbReference type="InterPro" id="IPR014717">
    <property type="entry name" value="Transl_elong_EF1B/ribsomal_bS6"/>
</dbReference>
<feature type="compositionally biased region" description="Polar residues" evidence="1">
    <location>
        <begin position="268"/>
        <end position="280"/>
    </location>
</feature>
<sequence length="280" mass="30184">MKLAISKRDKLILLAAILLLVLLIVYAQFLKLSPLHSDLESQQQTLKTEQKLLEAVSRKKADSSMTVAENTRELQKVLPVNPLQEQLILDLEKAEAVSNSQILSMGFSKDGAVAAAEPQTDSQAAGNQQSTSNQANSNQNTGSQSQGTTPQTSTTASQGTDANSQASGDQAAQQAAAPALKKLTVQLSVEAPSYEEFEKFVETLETLKRIVVVESINYTGSKEVTTQQEETEKLTFSLTVSAFYMPELADLKQDLPKIDAEAPAGKTNPLSQFPTASTQP</sequence>
<feature type="region of interest" description="Disordered" evidence="1">
    <location>
        <begin position="259"/>
        <end position="280"/>
    </location>
</feature>
<dbReference type="GO" id="GO:0043683">
    <property type="term" value="P:type IV pilus assembly"/>
    <property type="evidence" value="ECO:0007669"/>
    <property type="project" value="InterPro"/>
</dbReference>
<comment type="caution">
    <text evidence="2">The sequence shown here is derived from an EMBL/GenBank/DDBJ whole genome shotgun (WGS) entry which is preliminary data.</text>
</comment>
<organism evidence="2">
    <name type="scientific">Neobacillus citreus</name>
    <dbReference type="NCBI Taxonomy" id="2833578"/>
    <lineage>
        <taxon>Bacteria</taxon>
        <taxon>Bacillati</taxon>
        <taxon>Bacillota</taxon>
        <taxon>Bacilli</taxon>
        <taxon>Bacillales</taxon>
        <taxon>Bacillaceae</taxon>
        <taxon>Neobacillus</taxon>
    </lineage>
</organism>
<dbReference type="Gene3D" id="3.30.70.60">
    <property type="match status" value="1"/>
</dbReference>
<protein>
    <submittedName>
        <fullName evidence="2">Type 4a pilus biogenesis protein PilO</fullName>
    </submittedName>
</protein>
<evidence type="ECO:0000313" key="4">
    <source>
        <dbReference type="Proteomes" id="UP000677265"/>
    </source>
</evidence>
<accession>A0A942T478</accession>